<dbReference type="Proteomes" id="UP000587527">
    <property type="component" value="Unassembled WGS sequence"/>
</dbReference>
<dbReference type="InterPro" id="IPR058532">
    <property type="entry name" value="YjbR/MT2646/Rv2570-like"/>
</dbReference>
<reference evidence="1 2" key="1">
    <citation type="submission" date="2020-08" db="EMBL/GenBank/DDBJ databases">
        <title>Sequencing the genomes of 1000 actinobacteria strains.</title>
        <authorList>
            <person name="Klenk H.-P."/>
        </authorList>
    </citation>
    <scope>NUCLEOTIDE SEQUENCE [LARGE SCALE GENOMIC DNA]</scope>
    <source>
        <strain evidence="1 2">DSM 45362</strain>
    </source>
</reference>
<accession>A0A841BFP1</accession>
<proteinExistence type="predicted"/>
<evidence type="ECO:0000313" key="1">
    <source>
        <dbReference type="EMBL" id="MBB5867907.1"/>
    </source>
</evidence>
<sequence length="129" mass="14496">MATWDDVSRLAALLPEIEERSGEHSEWRVRNKPVAWERPLRKRDLDDLGDAAPQGPILAVRTTLVEKEALLAEDPAVFFTVTHFDGYPAILIRLDQIGEAELREVLTEAWLIQAPKRLAATFLRDPAAG</sequence>
<evidence type="ECO:0008006" key="3">
    <source>
        <dbReference type="Google" id="ProtNLM"/>
    </source>
</evidence>
<dbReference type="EMBL" id="JACHMN010000002">
    <property type="protein sequence ID" value="MBB5867907.1"/>
    <property type="molecule type" value="Genomic_DNA"/>
</dbReference>
<gene>
    <name evidence="1" type="ORF">F4553_001286</name>
</gene>
<organism evidence="1 2">
    <name type="scientific">Allocatelliglobosispora scoriae</name>
    <dbReference type="NCBI Taxonomy" id="643052"/>
    <lineage>
        <taxon>Bacteria</taxon>
        <taxon>Bacillati</taxon>
        <taxon>Actinomycetota</taxon>
        <taxon>Actinomycetes</taxon>
        <taxon>Micromonosporales</taxon>
        <taxon>Micromonosporaceae</taxon>
        <taxon>Allocatelliglobosispora</taxon>
    </lineage>
</organism>
<dbReference type="Pfam" id="PF04237">
    <property type="entry name" value="YjbR"/>
    <property type="match status" value="1"/>
</dbReference>
<protein>
    <recommendedName>
        <fullName evidence="3">MmcQ/YjbR family DNA-binding protein</fullName>
    </recommendedName>
</protein>
<keyword evidence="2" id="KW-1185">Reference proteome</keyword>
<comment type="caution">
    <text evidence="1">The sequence shown here is derived from an EMBL/GenBank/DDBJ whole genome shotgun (WGS) entry which is preliminary data.</text>
</comment>
<dbReference type="RefSeq" id="WP_184833425.1">
    <property type="nucleotide sequence ID" value="NZ_JACHMN010000002.1"/>
</dbReference>
<dbReference type="AlphaFoldDB" id="A0A841BFP1"/>
<name>A0A841BFP1_9ACTN</name>
<evidence type="ECO:0000313" key="2">
    <source>
        <dbReference type="Proteomes" id="UP000587527"/>
    </source>
</evidence>